<feature type="transmembrane region" description="Helical" evidence="1">
    <location>
        <begin position="112"/>
        <end position="129"/>
    </location>
</feature>
<evidence type="ECO:0000313" key="3">
    <source>
        <dbReference type="Proteomes" id="UP000006620"/>
    </source>
</evidence>
<keyword evidence="1" id="KW-1133">Transmembrane helix</keyword>
<name>F8F7L9_PAEMK</name>
<dbReference type="Proteomes" id="UP000006620">
    <property type="component" value="Chromosome"/>
</dbReference>
<dbReference type="HOGENOM" id="CLU_112887_0_0_9"/>
<reference evidence="3" key="1">
    <citation type="submission" date="2011-06" db="EMBL/GenBank/DDBJ databases">
        <title>Complete genome sequence of Paenibacillus mucilaginosus KNP414.</title>
        <authorList>
            <person name="Wang J."/>
            <person name="Hu S."/>
            <person name="Hu X."/>
            <person name="Zhang B."/>
            <person name="Dong D."/>
            <person name="Zhang S."/>
            <person name="Zhao K."/>
            <person name="Wu D."/>
        </authorList>
    </citation>
    <scope>NUCLEOTIDE SEQUENCE [LARGE SCALE GENOMIC DNA]</scope>
    <source>
        <strain evidence="3">KNP414</strain>
    </source>
</reference>
<feature type="transmembrane region" description="Helical" evidence="1">
    <location>
        <begin position="84"/>
        <end position="106"/>
    </location>
</feature>
<gene>
    <name evidence="2" type="ordered locus">KNP414_00914</name>
</gene>
<dbReference type="Pfam" id="PF07301">
    <property type="entry name" value="DUF1453"/>
    <property type="match status" value="1"/>
</dbReference>
<evidence type="ECO:0000313" key="2">
    <source>
        <dbReference type="EMBL" id="AEI39504.1"/>
    </source>
</evidence>
<dbReference type="InterPro" id="IPR058247">
    <property type="entry name" value="DUF1453"/>
</dbReference>
<feature type="transmembrane region" description="Helical" evidence="1">
    <location>
        <begin position="53"/>
        <end position="72"/>
    </location>
</feature>
<dbReference type="AlphaFoldDB" id="F8F7L9"/>
<evidence type="ECO:0000256" key="1">
    <source>
        <dbReference type="SAM" id="Phobius"/>
    </source>
</evidence>
<feature type="transmembrane region" description="Helical" evidence="1">
    <location>
        <begin position="173"/>
        <end position="193"/>
    </location>
</feature>
<organism evidence="2 3">
    <name type="scientific">Paenibacillus mucilaginosus (strain KNP414)</name>
    <dbReference type="NCBI Taxonomy" id="1036673"/>
    <lineage>
        <taxon>Bacteria</taxon>
        <taxon>Bacillati</taxon>
        <taxon>Bacillota</taxon>
        <taxon>Bacilli</taxon>
        <taxon>Bacillales</taxon>
        <taxon>Paenibacillaceae</taxon>
        <taxon>Paenibacillus</taxon>
    </lineage>
</organism>
<sequence length="212" mass="23847">MGITSRIGFFGNHGACPLSFRRKHQTLPLVITAREWYNEEEREESAMVQFGALHLQALSGIGMLVMALLAIFVRSRAGRRPVSLAAIIMPPLGMSTGFLMFVSPYFHLPVSWALLALGAGALLFSYPLISSSKLEYREGAIYVRRSKAFMFVLLGLLCLRIALHTYIERHISIPQTGALFFLLAFGSIVPWRLSMLSQYRRLKEETSLPRLQ</sequence>
<dbReference type="PATRIC" id="fig|1036673.3.peg.817"/>
<dbReference type="EMBL" id="CP002869">
    <property type="protein sequence ID" value="AEI39504.1"/>
    <property type="molecule type" value="Genomic_DNA"/>
</dbReference>
<feature type="transmembrane region" description="Helical" evidence="1">
    <location>
        <begin position="149"/>
        <end position="167"/>
    </location>
</feature>
<reference evidence="2 3" key="2">
    <citation type="journal article" date="2013" name="Genome Announc.">
        <title>Genome Sequence of Growth-Improving Paenibacillus mucilaginosus Strain KNP414.</title>
        <authorList>
            <person name="Lu J.J."/>
            <person name="Wang J.F."/>
            <person name="Hu X.F."/>
        </authorList>
    </citation>
    <scope>NUCLEOTIDE SEQUENCE [LARGE SCALE GENOMIC DNA]</scope>
    <source>
        <strain evidence="2 3">KNP414</strain>
    </source>
</reference>
<dbReference type="PANTHER" id="PTHR39164">
    <property type="entry name" value="PROTEIN CCDC"/>
    <property type="match status" value="1"/>
</dbReference>
<proteinExistence type="predicted"/>
<keyword evidence="1" id="KW-0472">Membrane</keyword>
<dbReference type="InterPro" id="IPR031306">
    <property type="entry name" value="CcdC"/>
</dbReference>
<accession>F8F7L9</accession>
<dbReference type="KEGG" id="pms:KNP414_00914"/>
<evidence type="ECO:0008006" key="4">
    <source>
        <dbReference type="Google" id="ProtNLM"/>
    </source>
</evidence>
<dbReference type="PANTHER" id="PTHR39164:SF1">
    <property type="entry name" value="PROTEIN CCDC"/>
    <property type="match status" value="1"/>
</dbReference>
<protein>
    <recommendedName>
        <fullName evidence="4">CcdC</fullName>
    </recommendedName>
</protein>
<keyword evidence="1" id="KW-0812">Transmembrane</keyword>